<evidence type="ECO:0000313" key="3">
    <source>
        <dbReference type="EMBL" id="VUG18739.1"/>
    </source>
</evidence>
<feature type="compositionally biased region" description="Basic and acidic residues" evidence="1">
    <location>
        <begin position="519"/>
        <end position="528"/>
    </location>
</feature>
<reference evidence="3 4" key="1">
    <citation type="submission" date="2019-07" db="EMBL/GenBank/DDBJ databases">
        <authorList>
            <person name="Friedrich A."/>
            <person name="Schacherer J."/>
        </authorList>
    </citation>
    <scope>NUCLEOTIDE SEQUENCE [LARGE SCALE GENOMIC DNA]</scope>
</reference>
<evidence type="ECO:0000256" key="1">
    <source>
        <dbReference type="SAM" id="MobiDB-lite"/>
    </source>
</evidence>
<accession>A0A7D9CZE7</accession>
<feature type="compositionally biased region" description="Polar residues" evidence="1">
    <location>
        <begin position="405"/>
        <end position="421"/>
    </location>
</feature>
<dbReference type="AlphaFoldDB" id="A0A7D9CZE7"/>
<feature type="compositionally biased region" description="Low complexity" evidence="1">
    <location>
        <begin position="694"/>
        <end position="704"/>
    </location>
</feature>
<feature type="region of interest" description="Disordered" evidence="1">
    <location>
        <begin position="312"/>
        <end position="352"/>
    </location>
</feature>
<name>A0A7D9CZE7_DEKBR</name>
<dbReference type="InterPro" id="IPR046347">
    <property type="entry name" value="bZIP_sf"/>
</dbReference>
<dbReference type="CDD" id="cd14687">
    <property type="entry name" value="bZIP_ATF2"/>
    <property type="match status" value="1"/>
</dbReference>
<gene>
    <name evidence="3" type="ORF">DEBR0S4_01134G</name>
</gene>
<dbReference type="EMBL" id="CABFWN010000004">
    <property type="protein sequence ID" value="VUG18739.1"/>
    <property type="molecule type" value="Genomic_DNA"/>
</dbReference>
<feature type="region of interest" description="Disordered" evidence="1">
    <location>
        <begin position="667"/>
        <end position="714"/>
    </location>
</feature>
<dbReference type="Proteomes" id="UP000478008">
    <property type="component" value="Unassembled WGS sequence"/>
</dbReference>
<dbReference type="Gene3D" id="1.20.5.170">
    <property type="match status" value="1"/>
</dbReference>
<dbReference type="InterPro" id="IPR004827">
    <property type="entry name" value="bZIP"/>
</dbReference>
<evidence type="ECO:0000259" key="2">
    <source>
        <dbReference type="PROSITE" id="PS50217"/>
    </source>
</evidence>
<evidence type="ECO:0000313" key="4">
    <source>
        <dbReference type="Proteomes" id="UP000478008"/>
    </source>
</evidence>
<feature type="compositionally biased region" description="Polar residues" evidence="1">
    <location>
        <begin position="315"/>
        <end position="327"/>
    </location>
</feature>
<dbReference type="PROSITE" id="PS00036">
    <property type="entry name" value="BZIP_BASIC"/>
    <property type="match status" value="1"/>
</dbReference>
<feature type="compositionally biased region" description="Polar residues" evidence="1">
    <location>
        <begin position="269"/>
        <end position="282"/>
    </location>
</feature>
<feature type="compositionally biased region" description="Polar residues" evidence="1">
    <location>
        <begin position="388"/>
        <end position="397"/>
    </location>
</feature>
<proteinExistence type="predicted"/>
<dbReference type="SUPFAM" id="SSF57959">
    <property type="entry name" value="Leucine zipper domain"/>
    <property type="match status" value="1"/>
</dbReference>
<feature type="region of interest" description="Disordered" evidence="1">
    <location>
        <begin position="268"/>
        <end position="295"/>
    </location>
</feature>
<feature type="compositionally biased region" description="Low complexity" evidence="1">
    <location>
        <begin position="365"/>
        <end position="382"/>
    </location>
</feature>
<dbReference type="SMART" id="SM00338">
    <property type="entry name" value="BRLZ"/>
    <property type="match status" value="1"/>
</dbReference>
<feature type="domain" description="BZIP" evidence="2">
    <location>
        <begin position="596"/>
        <end position="650"/>
    </location>
</feature>
<dbReference type="Pfam" id="PF00170">
    <property type="entry name" value="bZIP_1"/>
    <property type="match status" value="1"/>
</dbReference>
<protein>
    <submittedName>
        <fullName evidence="3">DEBR0S4_01134g1_1</fullName>
    </submittedName>
</protein>
<dbReference type="GO" id="GO:0003700">
    <property type="term" value="F:DNA-binding transcription factor activity"/>
    <property type="evidence" value="ECO:0007669"/>
    <property type="project" value="InterPro"/>
</dbReference>
<feature type="region of interest" description="Disordered" evidence="1">
    <location>
        <begin position="500"/>
        <end position="541"/>
    </location>
</feature>
<feature type="region of interest" description="Disordered" evidence="1">
    <location>
        <begin position="365"/>
        <end position="424"/>
    </location>
</feature>
<dbReference type="PROSITE" id="PS50217">
    <property type="entry name" value="BZIP"/>
    <property type="match status" value="1"/>
</dbReference>
<organism evidence="3 4">
    <name type="scientific">Dekkera bruxellensis</name>
    <name type="common">Brettanomyces custersii</name>
    <dbReference type="NCBI Taxonomy" id="5007"/>
    <lineage>
        <taxon>Eukaryota</taxon>
        <taxon>Fungi</taxon>
        <taxon>Dikarya</taxon>
        <taxon>Ascomycota</taxon>
        <taxon>Saccharomycotina</taxon>
        <taxon>Pichiomycetes</taxon>
        <taxon>Pichiales</taxon>
        <taxon>Pichiaceae</taxon>
        <taxon>Brettanomyces</taxon>
    </lineage>
</organism>
<sequence length="735" mass="80742">MSASPQPLHSSIGQHDAQQMTDYMIGHHSYMNPSSSIENGNNKDYGGSLVSSDLQSADNIYGSIVKQELDYHGLDKDSMDRSTRTQVQGVSARTNSDIGIINNGHSISGNDIIDKKDIGFSTDSPSAIGNASHFDLSLLGQNMGNRKEGSHDKKSTPESAFDQMAEITKTAGDININDQSMGSSLDSSLNAEINTAINNSVGSGSRKKPTSSQNLSLQNFHLDPQDFQNFLMINPPIVEYSPYYYMMSMNGNSAESAANVANAAASVAQQSHQLSPQGQHNRIGQHGKLNRQLSQGGQLNQMNQLNQGQLNQDQVNPSQMNPSQMNPSQMNPSQMNQRQMNQSQFSRNQVNPNQMNQNQINRMNQNQTNQSQPSQPSQPSTPMDQVYGFQSTNTDNGYQVVYPGQQMNANDSYPKLQQPQPRTMPRSALFNHRQSLALERPQSALLGSQSGMMGPNRLGVEPQGPTDADGPAVAYPPAPRRRLSISNGQIGQISMIVHRSEAQGEQTRASDENLVSDENVGKSRRSDMMPHVQNSQGTSVPVAHVSASGGIERPRVPNRSEIEVDKDGVPKRQLIYNNEVIFNPNAGPIPGTAAWKRQRILERNRIAASRCRQKKKNLQKRLQQDVKSLKRKKQYLEIVVLGLKQKIRDYMKESGIGLDEILGSGNEDFRHSQSGDDTGDDYLSSSDEKKSKSSKNGKNSSGNKAALEPPKVTTDTLRKLLMSGDQDMYVDLGSS</sequence>
<feature type="compositionally biased region" description="Low complexity" evidence="1">
    <location>
        <begin position="328"/>
        <end position="352"/>
    </location>
</feature>
<keyword evidence="4" id="KW-1185">Reference proteome</keyword>